<dbReference type="InterPro" id="IPR033764">
    <property type="entry name" value="Sdr_B"/>
</dbReference>
<evidence type="ECO:0000256" key="4">
    <source>
        <dbReference type="SAM" id="MobiDB-lite"/>
    </source>
</evidence>
<keyword evidence="7" id="KW-1185">Reference proteome</keyword>
<protein>
    <submittedName>
        <fullName evidence="6">DUF11 domain-containing protein</fullName>
    </submittedName>
</protein>
<dbReference type="Gene3D" id="2.60.40.10">
    <property type="entry name" value="Immunoglobulins"/>
    <property type="match status" value="4"/>
</dbReference>
<reference evidence="6 7" key="1">
    <citation type="submission" date="2019-10" db="EMBL/GenBank/DDBJ databases">
        <title>Rudanella paleaurantiibacter sp. nov., isolated from sludge.</title>
        <authorList>
            <person name="Xu S.Q."/>
        </authorList>
    </citation>
    <scope>NUCLEOTIDE SEQUENCE [LARGE SCALE GENOMIC DNA]</scope>
    <source>
        <strain evidence="6 7">HX-22-17</strain>
    </source>
</reference>
<dbReference type="Pfam" id="PF01345">
    <property type="entry name" value="DUF11"/>
    <property type="match status" value="1"/>
</dbReference>
<dbReference type="SUPFAM" id="SSF117074">
    <property type="entry name" value="Hypothetical protein PA1324"/>
    <property type="match status" value="3"/>
</dbReference>
<dbReference type="Pfam" id="PF17210">
    <property type="entry name" value="SdrD_B"/>
    <property type="match status" value="3"/>
</dbReference>
<keyword evidence="3" id="KW-0732">Signal</keyword>
<dbReference type="Gene3D" id="2.60.40.1170">
    <property type="entry name" value="Mu homology domain, subdomain B"/>
    <property type="match status" value="1"/>
</dbReference>
<dbReference type="PANTHER" id="PTHR23303">
    <property type="entry name" value="CARBOXYPEPTIDASE REGULATORY REGION-CONTAINING"/>
    <property type="match status" value="1"/>
</dbReference>
<feature type="region of interest" description="Disordered" evidence="4">
    <location>
        <begin position="1135"/>
        <end position="1165"/>
    </location>
</feature>
<dbReference type="InterPro" id="IPR051417">
    <property type="entry name" value="SDr/BOS_complex"/>
</dbReference>
<accession>A0A7J5TYP1</accession>
<dbReference type="Proteomes" id="UP000488299">
    <property type="component" value="Unassembled WGS sequence"/>
</dbReference>
<dbReference type="PANTHER" id="PTHR23303:SF15">
    <property type="entry name" value="COLOSSIN-A"/>
    <property type="match status" value="1"/>
</dbReference>
<comment type="caution">
    <text evidence="6">The sequence shown here is derived from an EMBL/GenBank/DDBJ whole genome shotgun (WGS) entry which is preliminary data.</text>
</comment>
<dbReference type="SMART" id="SM00089">
    <property type="entry name" value="PKD"/>
    <property type="match status" value="2"/>
</dbReference>
<evidence type="ECO:0000259" key="5">
    <source>
        <dbReference type="SMART" id="SM00089"/>
    </source>
</evidence>
<feature type="domain" description="PKD/Chitinase" evidence="5">
    <location>
        <begin position="1440"/>
        <end position="1526"/>
    </location>
</feature>
<comment type="subcellular location">
    <subcellularLocation>
        <location evidence="1">Secreted</location>
    </subcellularLocation>
</comment>
<dbReference type="InterPro" id="IPR022409">
    <property type="entry name" value="PKD/Chitinase_dom"/>
</dbReference>
<feature type="domain" description="PKD/Chitinase" evidence="5">
    <location>
        <begin position="1828"/>
        <end position="1906"/>
    </location>
</feature>
<dbReference type="NCBIfam" id="TIGR01451">
    <property type="entry name" value="B_ant_repeat"/>
    <property type="match status" value="2"/>
</dbReference>
<evidence type="ECO:0000313" key="7">
    <source>
        <dbReference type="Proteomes" id="UP000488299"/>
    </source>
</evidence>
<sequence>MKNSLQIPFARVLQSLNGPVRRLLSRFTHELRALKPIAEKAPMRALAAILFAVALLSSSTAQAQTLELTAESNKTDILTGETLVYTFKYKCASTTNNCTGVTLTATIPQNIVFPTQTIGLPSDILSYSISPSGNSITFTLKEPLTAGNTGIIQVTGQGVFGLADNSTATLTAVLASNGVPGSTQTVNTTLHSSDKFCPQISTPAGFALDNTTLYRTQLGFVGNNYGSNGIGTVNPGPITFLQQFPAGTQIQSVEIKAVDGLPLPVIPANAYTIDNTNANVTVNLPASTMQIISAYAPVVEIQVRVIYPSSVFATGTSVTSDVTVTYQPDGVATPIVVTNGSTKTYSNGTVYSSLSTGTCTNTLSNTSSLASPVAMMNAGKSSNKSLLKPGENSYYTIGLINTGNTALTDVVIEDIIPSADITVTSINRAFFANLGGDEIIRYFVKTVNNPTYTEILTTSNAYGPTAGDVITAIKITADKFPAGATTGGSPIYINFTLNATSTATSVQNCLTATASNTSLVFDPATSLCATFAVQPLDQFSSIGVNKLYTKSANDIYNLFYSENVNATTPPFWSYLRAQNLGGGQPLQNPAIMDLLPVGLDFTNQIIYSSGTPPASTTEVIPNFNGTGRTLIRFSWSSPMPSGATYGVNIGVKVNALAPAGPGSQFTTNDQLYNPYLETGGLKNTAYFTGSSTHVCNVPQYYTPEQVGVADVYDLNSNGVKSETLCYGSAILGVTSAAQLSSVKWVKGQCDTEYSRYPDFGQTVPGGMANYKLIVTNTGNVPTTSVEVLDILPWVGDRGVIDPTARLTEWRPNLITPIQTPAGVTVYYSTATNPCRTDYVAAGPAGCTPANWSTVLPTDPTTIQSLKLDFGTKVLQPGDQIELTWDMRAPVTAPTNNEIAWNSFGFKAKRQDNNDPFLPSEPFKVGIKVKADVNSSYGNFVWLDANKNGIQDAGETGIDGVRVELHKDNGDNVNDPKTDPLIAFTSTANGGLYLFPGLAPGNYYAVFFLPPGYETSPANATSDELDSDGIAGICNGSRVTIAPITNLSATENDLTWDQGIFPAKAAVGNYVWFDENQNNVQDESSANGINGVIVCLYTSTGVFSASTVTTNDVYGRPGYYLFDQLEPGSYYVQFKPTPDKTYTPGSGSQGGSTSDETDSDVDPATGRTATFSLTAGEVDLTWDAGLIIQTGLYKLGNYVWSDANNNGLVDKDEVGLNGVTVNLYNDRNNDGKPQADESVTTTITGTVAGIDGIYTFDRLPAGNYIVQIPDVNFKGVLLDYVSSTGNHPAPDPDNNVENDDNGTSVVDCGIISKPITLSAVAEPLDGGYTNYSVDFGFYKCIKPNYVASVVQPTCAGGLGSISIGGGTIGDKVGYSIGTTFTGSYSTAVAISSLTNGVVVGNIPGSSTDVTYTVRVFNGEEVCYNDFTFTITKLECCVTPTNVVATASPANAATGASITLNATATGISSGTTTYIWSGAGISSPTATTMASRTVVAPAMAGVYTYTVLVSNGVGCEATATVSLTVEIPCAIATTVTPGTCDPATNQYAVSGTISLTSATAGTATITDGAQSTTVTVPAGATSVAYSLTGLTSGTGSHTVTVSLPGCGTATATYNAPASCSVAATITVTSATVCFGNSATLTASGCAGTVTWSNGTSGNTLVTPALTQTTSYTATCTTASATTFAVGTVTVLPQPVLNLSASATLVTVGSNVTLTATGCTGTLTWSNGSTGASIVVMPMLATQTYSATCTTGPACFTTASIVINTEAPANLIVTSATICAGSSATLTAAGCTGSVRWINGTTGNTLVTPALTQTTNYTATCTTATSTTFAVGTVTVNPAVTATISAGSLSICAGQSTTLTASGGASYLWSNGATTATISVSTAGTYSVTATSAAGCSGTATTTVVQNPAPVVSVTSATVCAGSSATLTASGGSTYLWNTGQTTQSIVVSATATTTYSVTGTSSAGCSATAAATVTVLPQPVLNLSASATLVTAGSNVTLTATGCTGSIAWSNGSTGASIVVMPMQTTQTYSATCTTGPACFTTASIVINTEAPANLIVTSATICAGSSATLTAAGCAGTITWSNGTSGNTLVTPDLTQTTSYTATCTTATSTTSAVATVTVLPQPVLNLSASSTLVTAGSNVTLTTTGCTGTVAWSNGSTGASIVVMPMQPTQTYSATCTTGPGCFTTASIVINTEAPASLVVSSATVCHGSSATLTAAGCAGTITWSNGTSGNSLVTPALTQTTSYTATCTTTTSTTSAVATVTVLPQPAVNLSASSTLVTVGSNVTLTATGCTGSIAWSNGSTGASIVVMPMQPTQTYSATCTTGPGCFTTASIVVNTLPPCSASLVVTAGTCQSATNTFSATATLTASNLLQPQSVTLTLGGQSQVFSLTASGENTVQIIVNGLPANGATGTATALFAETACASVSTTFAAPTSCSAAPSVNLEKQVSATVAQLGDVVTYTLTLSNTGPVSATNLVVTDTFSASIAFVPGSVTASTGTFTPNPTGGTWNVATLPTGTTATLVFSVSLVSEGITTNTATLPVSNTIIETKVCTSVPYLVCKGRPFAIRLTVPSGYSRYQWYLTAPGTTTSTLVADGPLNSFTATLPGAYNVVADGGSVGNCNGQSCCQIVIQETEVPLFTLVTQKPTCVGATPQADGQLQITGLPTTGRYQFQYSPTTSFDAASAQPAQATAIPANGVIATNLPEGNYTVRVTDMQTGCFRDVTVGLSANCTCPTNKCVPITVSKIQK</sequence>
<evidence type="ECO:0000256" key="1">
    <source>
        <dbReference type="ARBA" id="ARBA00004613"/>
    </source>
</evidence>
<evidence type="ECO:0000256" key="2">
    <source>
        <dbReference type="ARBA" id="ARBA00022525"/>
    </source>
</evidence>
<dbReference type="InterPro" id="IPR013783">
    <property type="entry name" value="Ig-like_fold"/>
</dbReference>
<dbReference type="GO" id="GO:0005576">
    <property type="term" value="C:extracellular region"/>
    <property type="evidence" value="ECO:0007669"/>
    <property type="project" value="UniProtKB-SubCell"/>
</dbReference>
<organism evidence="6 7">
    <name type="scientific">Rudanella paleaurantiibacter</name>
    <dbReference type="NCBI Taxonomy" id="2614655"/>
    <lineage>
        <taxon>Bacteria</taxon>
        <taxon>Pseudomonadati</taxon>
        <taxon>Bacteroidota</taxon>
        <taxon>Cytophagia</taxon>
        <taxon>Cytophagales</taxon>
        <taxon>Cytophagaceae</taxon>
        <taxon>Rudanella</taxon>
    </lineage>
</organism>
<keyword evidence="2" id="KW-0964">Secreted</keyword>
<dbReference type="InterPro" id="IPR035986">
    <property type="entry name" value="PKD_dom_sf"/>
</dbReference>
<dbReference type="SUPFAM" id="SSF49299">
    <property type="entry name" value="PKD domain"/>
    <property type="match status" value="1"/>
</dbReference>
<proteinExistence type="predicted"/>
<name>A0A7J5TYP1_9BACT</name>
<dbReference type="InterPro" id="IPR047589">
    <property type="entry name" value="DUF11_rpt"/>
</dbReference>
<evidence type="ECO:0000256" key="3">
    <source>
        <dbReference type="ARBA" id="ARBA00022729"/>
    </source>
</evidence>
<evidence type="ECO:0000313" key="6">
    <source>
        <dbReference type="EMBL" id="KAB7730266.1"/>
    </source>
</evidence>
<dbReference type="EMBL" id="WELI01000005">
    <property type="protein sequence ID" value="KAB7730266.1"/>
    <property type="molecule type" value="Genomic_DNA"/>
</dbReference>
<dbReference type="InterPro" id="IPR001434">
    <property type="entry name" value="OmcB-like_DUF11"/>
</dbReference>
<gene>
    <name evidence="6" type="ORF">F5984_13935</name>
</gene>
<feature type="compositionally biased region" description="Low complexity" evidence="4">
    <location>
        <begin position="1140"/>
        <end position="1153"/>
    </location>
</feature>